<dbReference type="GO" id="GO:0000287">
    <property type="term" value="F:magnesium ion binding"/>
    <property type="evidence" value="ECO:0007669"/>
    <property type="project" value="UniProtKB-ARBA"/>
</dbReference>
<dbReference type="Gene3D" id="3.30.390.10">
    <property type="entry name" value="Enolase-like, N-terminal domain"/>
    <property type="match status" value="1"/>
</dbReference>
<reference evidence="6" key="1">
    <citation type="submission" date="2020-10" db="EMBL/GenBank/DDBJ databases">
        <authorList>
            <person name="Gilroy R."/>
        </authorList>
    </citation>
    <scope>NUCLEOTIDE SEQUENCE</scope>
    <source>
        <strain evidence="6">ChiSjej3B21-11622</strain>
    </source>
</reference>
<feature type="domain" description="Mandelate racemase/muconate lactonizing enzyme C-terminal" evidence="5">
    <location>
        <begin position="133"/>
        <end position="257"/>
    </location>
</feature>
<dbReference type="SMART" id="SM00922">
    <property type="entry name" value="MR_MLE"/>
    <property type="match status" value="1"/>
</dbReference>
<comment type="caution">
    <text evidence="6">The sequence shown here is derived from an EMBL/GenBank/DDBJ whole genome shotgun (WGS) entry which is preliminary data.</text>
</comment>
<comment type="function">
    <text evidence="1">Has no detectable activity with D-mannonate and with a panel of 70 other acid sugars (in vitro), in spite of the conservation of the residues that are expected to be important for catalytic activity and cofactor binding. May have evolved a divergent function.</text>
</comment>
<dbReference type="InterPro" id="IPR029017">
    <property type="entry name" value="Enolase-like_N"/>
</dbReference>
<dbReference type="PANTHER" id="PTHR48080">
    <property type="entry name" value="D-GALACTONATE DEHYDRATASE-RELATED"/>
    <property type="match status" value="1"/>
</dbReference>
<evidence type="ECO:0000256" key="3">
    <source>
        <dbReference type="ARBA" id="ARBA00022723"/>
    </source>
</evidence>
<dbReference type="SUPFAM" id="SSF54826">
    <property type="entry name" value="Enolase N-terminal domain-like"/>
    <property type="match status" value="1"/>
</dbReference>
<evidence type="ECO:0000313" key="6">
    <source>
        <dbReference type="EMBL" id="HIQ96431.1"/>
    </source>
</evidence>
<dbReference type="FunFam" id="3.20.20.120:FF:000011">
    <property type="entry name" value="D-galactonate dehydratase family member VSWAT3_13707"/>
    <property type="match status" value="1"/>
</dbReference>
<dbReference type="GO" id="GO:0009063">
    <property type="term" value="P:amino acid catabolic process"/>
    <property type="evidence" value="ECO:0007669"/>
    <property type="project" value="InterPro"/>
</dbReference>
<dbReference type="SFLD" id="SFLDS00001">
    <property type="entry name" value="Enolase"/>
    <property type="match status" value="1"/>
</dbReference>
<dbReference type="PANTHER" id="PTHR48080:SF6">
    <property type="entry name" value="STARVATION-SENSING PROTEIN RSPA"/>
    <property type="match status" value="1"/>
</dbReference>
<dbReference type="EMBL" id="DVFT01000114">
    <property type="protein sequence ID" value="HIQ96431.1"/>
    <property type="molecule type" value="Genomic_DNA"/>
</dbReference>
<dbReference type="Pfam" id="PF13378">
    <property type="entry name" value="MR_MLE_C"/>
    <property type="match status" value="1"/>
</dbReference>
<dbReference type="InterPro" id="IPR034593">
    <property type="entry name" value="DgoD-like"/>
</dbReference>
<reference evidence="6" key="2">
    <citation type="journal article" date="2021" name="PeerJ">
        <title>Extensive microbial diversity within the chicken gut microbiome revealed by metagenomics and culture.</title>
        <authorList>
            <person name="Gilroy R."/>
            <person name="Ravi A."/>
            <person name="Getino M."/>
            <person name="Pursley I."/>
            <person name="Horton D.L."/>
            <person name="Alikhan N.F."/>
            <person name="Baker D."/>
            <person name="Gharbi K."/>
            <person name="Hall N."/>
            <person name="Watson M."/>
            <person name="Adriaenssens E.M."/>
            <person name="Foster-Nyarko E."/>
            <person name="Jarju S."/>
            <person name="Secka A."/>
            <person name="Antonio M."/>
            <person name="Oren A."/>
            <person name="Chaudhuri R.R."/>
            <person name="La Ragione R."/>
            <person name="Hildebrand F."/>
            <person name="Pallen M.J."/>
        </authorList>
    </citation>
    <scope>NUCLEOTIDE SEQUENCE</scope>
    <source>
        <strain evidence="6">ChiSjej3B21-11622</strain>
    </source>
</reference>
<dbReference type="InterPro" id="IPR029065">
    <property type="entry name" value="Enolase_C-like"/>
</dbReference>
<organism evidence="6 7">
    <name type="scientific">Candidatus Limivivens merdigallinarum</name>
    <dbReference type="NCBI Taxonomy" id="2840859"/>
    <lineage>
        <taxon>Bacteria</taxon>
        <taxon>Bacillati</taxon>
        <taxon>Bacillota</taxon>
        <taxon>Clostridia</taxon>
        <taxon>Lachnospirales</taxon>
        <taxon>Lachnospiraceae</taxon>
        <taxon>Lachnospiraceae incertae sedis</taxon>
        <taxon>Candidatus Limivivens</taxon>
    </lineage>
</organism>
<protein>
    <submittedName>
        <fullName evidence="6">Starvation-sensing protein RspA</fullName>
    </submittedName>
</protein>
<dbReference type="InterPro" id="IPR013341">
    <property type="entry name" value="Mandelate_racemase_N_dom"/>
</dbReference>
<dbReference type="PROSITE" id="PS00908">
    <property type="entry name" value="MR_MLE_1"/>
    <property type="match status" value="1"/>
</dbReference>
<dbReference type="InterPro" id="IPR036849">
    <property type="entry name" value="Enolase-like_C_sf"/>
</dbReference>
<keyword evidence="4" id="KW-0460">Magnesium</keyword>
<name>A0A9D0ZV50_9FIRM</name>
<dbReference type="InterPro" id="IPR013342">
    <property type="entry name" value="Mandelate_racemase_C"/>
</dbReference>
<evidence type="ECO:0000256" key="1">
    <source>
        <dbReference type="ARBA" id="ARBA00003553"/>
    </source>
</evidence>
<dbReference type="AlphaFoldDB" id="A0A9D0ZV50"/>
<evidence type="ECO:0000313" key="7">
    <source>
        <dbReference type="Proteomes" id="UP000886886"/>
    </source>
</evidence>
<accession>A0A9D0ZV50</accession>
<evidence type="ECO:0000256" key="2">
    <source>
        <dbReference type="ARBA" id="ARBA00010339"/>
    </source>
</evidence>
<dbReference type="Proteomes" id="UP000886886">
    <property type="component" value="Unassembled WGS sequence"/>
</dbReference>
<dbReference type="InterPro" id="IPR018110">
    <property type="entry name" value="Mandel_Rmase/mucon_lact_enz_CS"/>
</dbReference>
<keyword evidence="3" id="KW-0479">Metal-binding</keyword>
<proteinExistence type="inferred from homology"/>
<evidence type="ECO:0000256" key="4">
    <source>
        <dbReference type="ARBA" id="ARBA00022842"/>
    </source>
</evidence>
<dbReference type="Pfam" id="PF02746">
    <property type="entry name" value="MR_MLE_N"/>
    <property type="match status" value="1"/>
</dbReference>
<gene>
    <name evidence="6" type="ORF">IAB26_07710</name>
</gene>
<dbReference type="SUPFAM" id="SSF51604">
    <property type="entry name" value="Enolase C-terminal domain-like"/>
    <property type="match status" value="1"/>
</dbReference>
<dbReference type="Gene3D" id="3.20.20.120">
    <property type="entry name" value="Enolase-like C-terminal domain"/>
    <property type="match status" value="1"/>
</dbReference>
<sequence length="405" mass="45971">MNDITIRDIKVFVTAPHDINLVVVKVETSEPELYGLGCATFTWRYKAVVTAIEEYLAPMLKGRSVHNVEDLWQTMKGSSYWRNGPVLNNAISGVDEALWDIKGKLCNMPLYSLFGGKCREGIAVYRHADGNSVEEVEERIREFMEQGFRYIRCHMGTYGGNFDGTIQHMVHPKGAPDGAYYSPRVYMQSVVKLFERIRTDIGWDLEIMHDVHERLSLADTLDFAKEMEAFKLFFLEDSLSPAQVQYFEKLRNQTSVPLAMGELFVHPLEWRTVVQNQWIDFIRCHLSDIGGLTPARKLAAFCEAYQVRTAWHGPNDLSPIGMAAQMHLDLAVPNFGIQEFAGFNDAEEEVFPGCPKLENGYAYLNDAPGIGVDFDEEAAKKYPPTDKMDFSWLFSRLPDGTAVRP</sequence>
<comment type="similarity">
    <text evidence="2">Belongs to the mandelate racemase/muconate lactonizing enzyme family. GalD subfamily.</text>
</comment>
<evidence type="ECO:0000259" key="5">
    <source>
        <dbReference type="SMART" id="SM00922"/>
    </source>
</evidence>